<keyword evidence="5" id="KW-0472">Membrane</keyword>
<dbReference type="PANTHER" id="PTHR11266">
    <property type="entry name" value="PEROXISOMAL MEMBRANE PROTEIN 2, PXMP2 MPV17"/>
    <property type="match status" value="1"/>
</dbReference>
<evidence type="ECO:0000256" key="3">
    <source>
        <dbReference type="ARBA" id="ARBA00022692"/>
    </source>
</evidence>
<evidence type="ECO:0000256" key="1">
    <source>
        <dbReference type="ARBA" id="ARBA00004141"/>
    </source>
</evidence>
<feature type="chain" id="PRO_5042187476" evidence="7">
    <location>
        <begin position="22"/>
        <end position="272"/>
    </location>
</feature>
<keyword evidence="9" id="KW-1185">Reference proteome</keyword>
<dbReference type="GO" id="GO:0016020">
    <property type="term" value="C:membrane"/>
    <property type="evidence" value="ECO:0007669"/>
    <property type="project" value="UniProtKB-SubCell"/>
</dbReference>
<comment type="similarity">
    <text evidence="2 6">Belongs to the peroxisomal membrane protein PXMP2/4 family.</text>
</comment>
<dbReference type="AlphaFoldDB" id="A0AAD3H681"/>
<sequence>MRVPSVLSAILMVSLLSPVKAFVPVQVGVSSRIVSHNQIHRMSPLNLLDPKSSSSSSRLSKLDADKGSNIVTDASGAGAFSYGSFAKENPLATSVLIASFKTAAADLLAQVVISQTPLMEVDLERTFLFFTFGALYSGGFQYLYQVNVFKKLFDVEKFTNQSWGDKVKDKQGLKDLAAQTTLDLIVLATCYLPAFYIFKAGLFSGSADPGVWASTGIENYTANFSKDEYDALRVWFPADLVCFSVPLYQRLPVRHVVSFLWTIYLSFARGGH</sequence>
<gene>
    <name evidence="8" type="ORF">CTEN210_08004</name>
</gene>
<accession>A0AAD3H681</accession>
<keyword evidence="3" id="KW-0812">Transmembrane</keyword>
<dbReference type="InterPro" id="IPR007248">
    <property type="entry name" value="Mpv17_PMP22"/>
</dbReference>
<evidence type="ECO:0000256" key="2">
    <source>
        <dbReference type="ARBA" id="ARBA00006824"/>
    </source>
</evidence>
<dbReference type="Proteomes" id="UP001054902">
    <property type="component" value="Unassembled WGS sequence"/>
</dbReference>
<dbReference type="PANTHER" id="PTHR11266:SF21">
    <property type="entry name" value="ACT DOMAIN-CONTAINING PROTEIN"/>
    <property type="match status" value="1"/>
</dbReference>
<comment type="subcellular location">
    <subcellularLocation>
        <location evidence="1">Membrane</location>
        <topology evidence="1">Multi-pass membrane protein</topology>
    </subcellularLocation>
</comment>
<dbReference type="EMBL" id="BLLK01000045">
    <property type="protein sequence ID" value="GFH51528.1"/>
    <property type="molecule type" value="Genomic_DNA"/>
</dbReference>
<keyword evidence="4" id="KW-1133">Transmembrane helix</keyword>
<evidence type="ECO:0000256" key="6">
    <source>
        <dbReference type="RuleBase" id="RU363053"/>
    </source>
</evidence>
<evidence type="ECO:0000313" key="8">
    <source>
        <dbReference type="EMBL" id="GFH51528.1"/>
    </source>
</evidence>
<evidence type="ECO:0000256" key="5">
    <source>
        <dbReference type="ARBA" id="ARBA00023136"/>
    </source>
</evidence>
<reference evidence="8 9" key="1">
    <citation type="journal article" date="2021" name="Sci. Rep.">
        <title>The genome of the diatom Chaetoceros tenuissimus carries an ancient integrated fragment of an extant virus.</title>
        <authorList>
            <person name="Hongo Y."/>
            <person name="Kimura K."/>
            <person name="Takaki Y."/>
            <person name="Yoshida Y."/>
            <person name="Baba S."/>
            <person name="Kobayashi G."/>
            <person name="Nagasaki K."/>
            <person name="Hano T."/>
            <person name="Tomaru Y."/>
        </authorList>
    </citation>
    <scope>NUCLEOTIDE SEQUENCE [LARGE SCALE GENOMIC DNA]</scope>
    <source>
        <strain evidence="8 9">NIES-3715</strain>
    </source>
</reference>
<protein>
    <submittedName>
        <fullName evidence="8">Uncharacterized protein</fullName>
    </submittedName>
</protein>
<name>A0AAD3H681_9STRA</name>
<organism evidence="8 9">
    <name type="scientific">Chaetoceros tenuissimus</name>
    <dbReference type="NCBI Taxonomy" id="426638"/>
    <lineage>
        <taxon>Eukaryota</taxon>
        <taxon>Sar</taxon>
        <taxon>Stramenopiles</taxon>
        <taxon>Ochrophyta</taxon>
        <taxon>Bacillariophyta</taxon>
        <taxon>Coscinodiscophyceae</taxon>
        <taxon>Chaetocerotophycidae</taxon>
        <taxon>Chaetocerotales</taxon>
        <taxon>Chaetocerotaceae</taxon>
        <taxon>Chaetoceros</taxon>
    </lineage>
</organism>
<keyword evidence="7" id="KW-0732">Signal</keyword>
<proteinExistence type="inferred from homology"/>
<evidence type="ECO:0000313" key="9">
    <source>
        <dbReference type="Proteomes" id="UP001054902"/>
    </source>
</evidence>
<evidence type="ECO:0000256" key="7">
    <source>
        <dbReference type="SAM" id="SignalP"/>
    </source>
</evidence>
<evidence type="ECO:0000256" key="4">
    <source>
        <dbReference type="ARBA" id="ARBA00022989"/>
    </source>
</evidence>
<dbReference type="GO" id="GO:0005737">
    <property type="term" value="C:cytoplasm"/>
    <property type="evidence" value="ECO:0007669"/>
    <property type="project" value="TreeGrafter"/>
</dbReference>
<comment type="caution">
    <text evidence="8">The sequence shown here is derived from an EMBL/GenBank/DDBJ whole genome shotgun (WGS) entry which is preliminary data.</text>
</comment>
<feature type="signal peptide" evidence="7">
    <location>
        <begin position="1"/>
        <end position="21"/>
    </location>
</feature>